<reference evidence="3 4" key="1">
    <citation type="submission" date="2016-10" db="EMBL/GenBank/DDBJ databases">
        <authorList>
            <person name="de Groot N.N."/>
        </authorList>
    </citation>
    <scope>NUCLEOTIDE SEQUENCE [LARGE SCALE GENOMIC DNA]</scope>
    <source>
        <strain evidence="3 4">DSM 23126</strain>
    </source>
</reference>
<dbReference type="OrthoDB" id="2989424at2"/>
<name>A0A1H2RUN9_9BACI</name>
<feature type="region of interest" description="Disordered" evidence="1">
    <location>
        <begin position="65"/>
        <end position="123"/>
    </location>
</feature>
<feature type="compositionally biased region" description="Basic residues" evidence="1">
    <location>
        <begin position="91"/>
        <end position="102"/>
    </location>
</feature>
<feature type="transmembrane region" description="Helical" evidence="2">
    <location>
        <begin position="32"/>
        <end position="50"/>
    </location>
</feature>
<keyword evidence="4" id="KW-1185">Reference proteome</keyword>
<dbReference type="Proteomes" id="UP000199488">
    <property type="component" value="Unassembled WGS sequence"/>
</dbReference>
<protein>
    <submittedName>
        <fullName evidence="3">Uncharacterized protein</fullName>
    </submittedName>
</protein>
<keyword evidence="2" id="KW-0812">Transmembrane</keyword>
<dbReference type="AlphaFoldDB" id="A0A1H2RUN9"/>
<evidence type="ECO:0000256" key="2">
    <source>
        <dbReference type="SAM" id="Phobius"/>
    </source>
</evidence>
<proteinExistence type="predicted"/>
<accession>A0A1H2RUN9</accession>
<gene>
    <name evidence="3" type="ORF">SAMN05421781_0918</name>
</gene>
<keyword evidence="2" id="KW-0472">Membrane</keyword>
<sequence length="123" mass="13318">MQQALKNPIATVVLGLAILGVGYRLVTDPLGLLLYLVIGAAIAVGLYFLFTKVIMKRAMMNQYQAGSNAASGRPGAAKGTQAKNFKQAQKQQKKKSAKSSSKRRNDANLKVIQGNKNRKKDRA</sequence>
<evidence type="ECO:0000313" key="4">
    <source>
        <dbReference type="Proteomes" id="UP000199488"/>
    </source>
</evidence>
<feature type="transmembrane region" description="Helical" evidence="2">
    <location>
        <begin position="7"/>
        <end position="26"/>
    </location>
</feature>
<evidence type="ECO:0000256" key="1">
    <source>
        <dbReference type="SAM" id="MobiDB-lite"/>
    </source>
</evidence>
<dbReference type="EMBL" id="FNNC01000001">
    <property type="protein sequence ID" value="SDW23047.1"/>
    <property type="molecule type" value="Genomic_DNA"/>
</dbReference>
<keyword evidence="2" id="KW-1133">Transmembrane helix</keyword>
<dbReference type="RefSeq" id="WP_091611731.1">
    <property type="nucleotide sequence ID" value="NZ_FNNC01000001.1"/>
</dbReference>
<evidence type="ECO:0000313" key="3">
    <source>
        <dbReference type="EMBL" id="SDW23047.1"/>
    </source>
</evidence>
<organism evidence="3 4">
    <name type="scientific">Marinococcus luteus</name>
    <dbReference type="NCBI Taxonomy" id="1122204"/>
    <lineage>
        <taxon>Bacteria</taxon>
        <taxon>Bacillati</taxon>
        <taxon>Bacillota</taxon>
        <taxon>Bacilli</taxon>
        <taxon>Bacillales</taxon>
        <taxon>Bacillaceae</taxon>
        <taxon>Marinococcus</taxon>
    </lineage>
</organism>